<comment type="similarity">
    <text evidence="1">Belongs to the SAPS family.</text>
</comment>
<reference evidence="4 5" key="1">
    <citation type="submission" date="2024-04" db="EMBL/GenBank/DDBJ databases">
        <title>Tritrichomonas musculus Genome.</title>
        <authorList>
            <person name="Alves-Ferreira E."/>
            <person name="Grigg M."/>
            <person name="Lorenzi H."/>
            <person name="Galac M."/>
        </authorList>
    </citation>
    <scope>NUCLEOTIDE SEQUENCE [LARGE SCALE GENOMIC DNA]</scope>
    <source>
        <strain evidence="4 5">EAF2021</strain>
    </source>
</reference>
<evidence type="ECO:0000313" key="4">
    <source>
        <dbReference type="EMBL" id="KAK8882455.1"/>
    </source>
</evidence>
<dbReference type="EMBL" id="JAPFFF010000009">
    <property type="protein sequence ID" value="KAK8882455.1"/>
    <property type="molecule type" value="Genomic_DNA"/>
</dbReference>
<evidence type="ECO:0000313" key="5">
    <source>
        <dbReference type="Proteomes" id="UP001470230"/>
    </source>
</evidence>
<name>A0ABR2JX97_9EUKA</name>
<feature type="compositionally biased region" description="Polar residues" evidence="3">
    <location>
        <begin position="432"/>
        <end position="456"/>
    </location>
</feature>
<organism evidence="4 5">
    <name type="scientific">Tritrichomonas musculus</name>
    <dbReference type="NCBI Taxonomy" id="1915356"/>
    <lineage>
        <taxon>Eukaryota</taxon>
        <taxon>Metamonada</taxon>
        <taxon>Parabasalia</taxon>
        <taxon>Tritrichomonadida</taxon>
        <taxon>Tritrichomonadidae</taxon>
        <taxon>Tritrichomonas</taxon>
    </lineage>
</organism>
<comment type="caution">
    <text evidence="4">The sequence shown here is derived from an EMBL/GenBank/DDBJ whole genome shotgun (WGS) entry which is preliminary data.</text>
</comment>
<evidence type="ECO:0000256" key="3">
    <source>
        <dbReference type="SAM" id="MobiDB-lite"/>
    </source>
</evidence>
<proteinExistence type="inferred from homology"/>
<gene>
    <name evidence="4" type="ORF">M9Y10_045097</name>
</gene>
<feature type="region of interest" description="Disordered" evidence="3">
    <location>
        <begin position="398"/>
        <end position="456"/>
    </location>
</feature>
<accession>A0ABR2JX97</accession>
<dbReference type="Proteomes" id="UP001470230">
    <property type="component" value="Unassembled WGS sequence"/>
</dbReference>
<sequence length="456" mass="52988">MFLIPIQSDDKINELLDKDDVKLEEILEQDSLSCSIRNSSNQKLFSYLKKPDVIEELVKWSLTEDYRDHPKYLKLANSAVTVFTNSKLFQQIALENETFLNMIQNFINTTPQSSRVCGHFNRIINSIILGTKGDFIEKLNNLQSFLINNITDMALKDLFVFLSTEFSESFSFNTELLIHLVKSINYDNCLFVVSTIREIIYIDTTLKKFFDSEELIDHLFKIAIETSKSRPLLATELFRLLKNFKELSYYIHVLKKFVDTYEYQDNFSLPYAISIFNKLTPEMFDLFFDPKSCTMLTEAIYESFTNKTIDEQLELTKSAHLFDRIISNFPKSKTKARFSDLAILLANNFKEIPDIDQGFIQFVENDVKEHLKIRQSEYGGKIMHSYYDDIIDIKFSSSESSSSSSDSDEDEEVILELDNDNENQDTKNNNNIEMNNDSTNSIEDNSDNHNQGENNF</sequence>
<protein>
    <submittedName>
        <fullName evidence="4">Uncharacterized protein</fullName>
    </submittedName>
</protein>
<feature type="compositionally biased region" description="Acidic residues" evidence="3">
    <location>
        <begin position="406"/>
        <end position="423"/>
    </location>
</feature>
<evidence type="ECO:0000256" key="2">
    <source>
        <dbReference type="ARBA" id="ARBA00023306"/>
    </source>
</evidence>
<keyword evidence="2" id="KW-0131">Cell cycle</keyword>
<keyword evidence="5" id="KW-1185">Reference proteome</keyword>
<evidence type="ECO:0000256" key="1">
    <source>
        <dbReference type="ARBA" id="ARBA00006180"/>
    </source>
</evidence>
<dbReference type="PANTHER" id="PTHR12634:SF8">
    <property type="entry name" value="FIERY MOUNTAIN, ISOFORM D"/>
    <property type="match status" value="1"/>
</dbReference>
<dbReference type="InterPro" id="IPR007587">
    <property type="entry name" value="SAPS"/>
</dbReference>
<dbReference type="PANTHER" id="PTHR12634">
    <property type="entry name" value="SIT4 YEAST -ASSOCIATING PROTEIN-RELATED"/>
    <property type="match status" value="1"/>
</dbReference>